<keyword evidence="8" id="KW-0411">Iron-sulfur</keyword>
<keyword evidence="5" id="KW-0285">Flavoprotein</keyword>
<dbReference type="PANTHER" id="PTHR43498">
    <property type="entry name" value="FERREDOXIN:COB-COM HETERODISULFIDE REDUCTASE SUBUNIT A"/>
    <property type="match status" value="1"/>
</dbReference>
<dbReference type="InterPro" id="IPR039650">
    <property type="entry name" value="HdrA-like"/>
</dbReference>
<dbReference type="InterPro" id="IPR017900">
    <property type="entry name" value="4Fe4S_Fe_S_CS"/>
</dbReference>
<evidence type="ECO:0000259" key="9">
    <source>
        <dbReference type="PROSITE" id="PS51379"/>
    </source>
</evidence>
<evidence type="ECO:0000256" key="1">
    <source>
        <dbReference type="ARBA" id="ARBA00001974"/>
    </source>
</evidence>
<comment type="caution">
    <text evidence="10">The sequence shown here is derived from an EMBL/GenBank/DDBJ whole genome shotgun (WGS) entry which is preliminary data.</text>
</comment>
<protein>
    <submittedName>
        <fullName evidence="10">CoB--CoM heterodisulfide reductase iron-sulfur subunit A family protein</fullName>
    </submittedName>
</protein>
<dbReference type="GO" id="GO:0046872">
    <property type="term" value="F:metal ion binding"/>
    <property type="evidence" value="ECO:0007669"/>
    <property type="project" value="UniProtKB-KW"/>
</dbReference>
<keyword evidence="7" id="KW-0408">Iron</keyword>
<evidence type="ECO:0000256" key="6">
    <source>
        <dbReference type="ARBA" id="ARBA00023002"/>
    </source>
</evidence>
<dbReference type="Gene3D" id="3.50.50.60">
    <property type="entry name" value="FAD/NAD(P)-binding domain"/>
    <property type="match status" value="1"/>
</dbReference>
<reference evidence="10" key="1">
    <citation type="journal article" date="2020" name="mSystems">
        <title>Genome- and Community-Level Interaction Insights into Carbon Utilization and Element Cycling Functions of Hydrothermarchaeota in Hydrothermal Sediment.</title>
        <authorList>
            <person name="Zhou Z."/>
            <person name="Liu Y."/>
            <person name="Xu W."/>
            <person name="Pan J."/>
            <person name="Luo Z.H."/>
            <person name="Li M."/>
        </authorList>
    </citation>
    <scope>NUCLEOTIDE SEQUENCE [LARGE SCALE GENOMIC DNA]</scope>
    <source>
        <strain evidence="10">HyVt-503</strain>
    </source>
</reference>
<dbReference type="InterPro" id="IPR017896">
    <property type="entry name" value="4Fe4S_Fe-S-bd"/>
</dbReference>
<dbReference type="Pfam" id="PF12838">
    <property type="entry name" value="Fer4_7"/>
    <property type="match status" value="1"/>
</dbReference>
<keyword evidence="6" id="KW-0560">Oxidoreductase</keyword>
<organism evidence="10">
    <name type="scientific">Dissulfuribacter thermophilus</name>
    <dbReference type="NCBI Taxonomy" id="1156395"/>
    <lineage>
        <taxon>Bacteria</taxon>
        <taxon>Pseudomonadati</taxon>
        <taxon>Thermodesulfobacteriota</taxon>
        <taxon>Dissulfuribacteria</taxon>
        <taxon>Dissulfuribacterales</taxon>
        <taxon>Dissulfuribacteraceae</taxon>
        <taxon>Dissulfuribacter</taxon>
    </lineage>
</organism>
<dbReference type="Proteomes" id="UP000885797">
    <property type="component" value="Unassembled WGS sequence"/>
</dbReference>
<evidence type="ECO:0000256" key="5">
    <source>
        <dbReference type="ARBA" id="ARBA00022827"/>
    </source>
</evidence>
<evidence type="ECO:0000256" key="8">
    <source>
        <dbReference type="ARBA" id="ARBA00023014"/>
    </source>
</evidence>
<comment type="similarity">
    <text evidence="2">Belongs to the HdrA family.</text>
</comment>
<dbReference type="SUPFAM" id="SSF54862">
    <property type="entry name" value="4Fe-4S ferredoxins"/>
    <property type="match status" value="1"/>
</dbReference>
<dbReference type="PANTHER" id="PTHR43498:SF1">
    <property type="entry name" value="COB--COM HETERODISULFIDE REDUCTASE IRON-SULFUR SUBUNIT A"/>
    <property type="match status" value="1"/>
</dbReference>
<accession>A0A7V2SVL0</accession>
<dbReference type="PROSITE" id="PS00198">
    <property type="entry name" value="4FE4S_FER_1"/>
    <property type="match status" value="2"/>
</dbReference>
<evidence type="ECO:0000313" key="10">
    <source>
        <dbReference type="EMBL" id="HFC46747.1"/>
    </source>
</evidence>
<feature type="domain" description="4Fe-4S ferredoxin-type" evidence="9">
    <location>
        <begin position="358"/>
        <end position="387"/>
    </location>
</feature>
<dbReference type="AlphaFoldDB" id="A0A7V2SVL0"/>
<dbReference type="PROSITE" id="PS51379">
    <property type="entry name" value="4FE4S_FER_2"/>
    <property type="match status" value="2"/>
</dbReference>
<dbReference type="GO" id="GO:0051539">
    <property type="term" value="F:4 iron, 4 sulfur cluster binding"/>
    <property type="evidence" value="ECO:0007669"/>
    <property type="project" value="UniProtKB-KW"/>
</dbReference>
<proteinExistence type="inferred from homology"/>
<sequence length="443" mass="48961">MTRRALVIGGGMSGMRCALELAALDVPVTLVERSSRLGGHAINIESTWRGTPLSEVAKAMAREVASHPKIELILNGEVVSHTGKAGSFTSKIVIDGERSVVVTHGVTIVAIGAEEYVPKEYLYSKSSRVLTHLEFDSLLAKDRELEELVGRSGVVAFIQCVGSREPERPYCSRVCCTHTIKRALLLKERYPGLDIYVFYRQLRTFGLKESLLLDARQKGIKFVHFDREKRPIVREVVTMEGEAPGVETSLKVTYWDSLSKREDSIYPGLLILATAIVPDQENVRTISRVLGIPLDEDLFLKEAHLKLRPVETIQKGVFLVGLAQYPKEIDETISQCLAVVSRAYASILSQKRLILENPVAKIVLQKCDGCGVCVDPCPYRAIKTVEYVFKGEVKKIVEIEEANCTGCGICVATCPKEAVEIAGFEPDTIMTQIEALLEDGQKV</sequence>
<keyword evidence="5" id="KW-0274">FAD</keyword>
<dbReference type="EMBL" id="DRND01000211">
    <property type="protein sequence ID" value="HFC46747.1"/>
    <property type="molecule type" value="Genomic_DNA"/>
</dbReference>
<keyword evidence="4" id="KW-0479">Metal-binding</keyword>
<keyword evidence="3" id="KW-0004">4Fe-4S</keyword>
<dbReference type="InterPro" id="IPR036188">
    <property type="entry name" value="FAD/NAD-bd_sf"/>
</dbReference>
<dbReference type="Gene3D" id="3.30.70.20">
    <property type="match status" value="1"/>
</dbReference>
<feature type="domain" description="4Fe-4S ferredoxin-type" evidence="9">
    <location>
        <begin position="395"/>
        <end position="424"/>
    </location>
</feature>
<evidence type="ECO:0000256" key="2">
    <source>
        <dbReference type="ARBA" id="ARBA00006561"/>
    </source>
</evidence>
<dbReference type="SUPFAM" id="SSF51971">
    <property type="entry name" value="Nucleotide-binding domain"/>
    <property type="match status" value="1"/>
</dbReference>
<gene>
    <name evidence="10" type="ORF">ENJ63_02570</name>
</gene>
<comment type="cofactor">
    <cofactor evidence="1">
        <name>FAD</name>
        <dbReference type="ChEBI" id="CHEBI:57692"/>
    </cofactor>
</comment>
<name>A0A7V2SVL0_9BACT</name>
<evidence type="ECO:0000256" key="7">
    <source>
        <dbReference type="ARBA" id="ARBA00023004"/>
    </source>
</evidence>
<evidence type="ECO:0000256" key="3">
    <source>
        <dbReference type="ARBA" id="ARBA00022485"/>
    </source>
</evidence>
<dbReference type="Pfam" id="PF13450">
    <property type="entry name" value="NAD_binding_8"/>
    <property type="match status" value="1"/>
</dbReference>
<dbReference type="GO" id="GO:0016491">
    <property type="term" value="F:oxidoreductase activity"/>
    <property type="evidence" value="ECO:0007669"/>
    <property type="project" value="UniProtKB-KW"/>
</dbReference>
<evidence type="ECO:0000256" key="4">
    <source>
        <dbReference type="ARBA" id="ARBA00022723"/>
    </source>
</evidence>